<dbReference type="RefSeq" id="WP_116977005.1">
    <property type="nucleotide sequence ID" value="NZ_QPMM01000009.1"/>
</dbReference>
<feature type="chain" id="PRO_5017730378" description="DUF6443 domain-containing protein" evidence="1">
    <location>
        <begin position="27"/>
        <end position="1430"/>
    </location>
</feature>
<organism evidence="3 4">
    <name type="scientific">Chitinophaga silvatica</name>
    <dbReference type="NCBI Taxonomy" id="2282649"/>
    <lineage>
        <taxon>Bacteria</taxon>
        <taxon>Pseudomonadati</taxon>
        <taxon>Bacteroidota</taxon>
        <taxon>Chitinophagia</taxon>
        <taxon>Chitinophagales</taxon>
        <taxon>Chitinophagaceae</taxon>
        <taxon>Chitinophaga</taxon>
    </lineage>
</organism>
<dbReference type="OrthoDB" id="976756at2"/>
<feature type="domain" description="DUF6443" evidence="2">
    <location>
        <begin position="57"/>
        <end position="194"/>
    </location>
</feature>
<dbReference type="NCBIfam" id="TIGR03696">
    <property type="entry name" value="Rhs_assc_core"/>
    <property type="match status" value="1"/>
</dbReference>
<dbReference type="Proteomes" id="UP000260644">
    <property type="component" value="Unassembled WGS sequence"/>
</dbReference>
<name>A0A3E1Y7K1_9BACT</name>
<comment type="caution">
    <text evidence="3">The sequence shown here is derived from an EMBL/GenBank/DDBJ whole genome shotgun (WGS) entry which is preliminary data.</text>
</comment>
<dbReference type="Gene3D" id="2.180.10.10">
    <property type="entry name" value="RHS repeat-associated core"/>
    <property type="match status" value="2"/>
</dbReference>
<dbReference type="Pfam" id="PF20041">
    <property type="entry name" value="DUF6443"/>
    <property type="match status" value="1"/>
</dbReference>
<evidence type="ECO:0000313" key="3">
    <source>
        <dbReference type="EMBL" id="RFS21057.1"/>
    </source>
</evidence>
<evidence type="ECO:0000259" key="2">
    <source>
        <dbReference type="Pfam" id="PF20041"/>
    </source>
</evidence>
<dbReference type="InterPro" id="IPR022385">
    <property type="entry name" value="Rhs_assc_core"/>
</dbReference>
<reference evidence="3 4" key="1">
    <citation type="submission" date="2018-07" db="EMBL/GenBank/DDBJ databases">
        <title>Chitinophaga K2CV101002-2 sp. nov., isolated from a monsoon evergreen broad-leaved forest soil.</title>
        <authorList>
            <person name="Lv Y."/>
        </authorList>
    </citation>
    <scope>NUCLEOTIDE SEQUENCE [LARGE SCALE GENOMIC DNA]</scope>
    <source>
        <strain evidence="3 4">GDMCC 1.1288</strain>
    </source>
</reference>
<gene>
    <name evidence="3" type="ORF">DVR12_17095</name>
</gene>
<evidence type="ECO:0000313" key="4">
    <source>
        <dbReference type="Proteomes" id="UP000260644"/>
    </source>
</evidence>
<dbReference type="EMBL" id="QPMM01000009">
    <property type="protein sequence ID" value="RFS21057.1"/>
    <property type="molecule type" value="Genomic_DNA"/>
</dbReference>
<sequence length="1430" mass="158645">MKTSFPYARHGALFLVGQLIMLVATAQNIPTNSTKPSAIPATPPAGYTNTAISFIRTWEPSMQTSDPAAVMGATDIGAVKQSTYYVDGLGRPVQTVNKGISPSGKDIVTPFVYDALGREEYKYLPYTAQTGNSSDGKFKTDPFSAQQSFYQNTGLNPGISGETIFYRQLEYDASPLNRVQKSYAPGNNWAKTGGNKPIIQSHLLNTVADGVRIWVLPSSSIIPVSTQVYEGGQLFKEMTIDERGNKVIEFIDKEGRPILKKEELVSGAADGHNNWLCTYYVYDNVGNVRCVIPPKAVELIKSNWTLTSDVLQELCYLYRYDGRNRLIVKKIPGADSTEFVYDTRDRLVFSRDGNLKLGTTPQWMVTYYDVINRPSMTGFYKSNATREVLQTTMNVITASNPQPNISTSDLTPLTYTYYDNYSYSGAISPVTSDYSKPQAGTNLYAEPTTAATTFTRGLITGSKQRVLGTETWLTASNYYTDKGRLVQMVSNNINNGQDVTTNLYDFNGKLLSQYQRHNNIKSTLTPQSTLLTSMNYDKVGRLTQVSKQLNDNAATQSIIAMNNYDELGQLKDKNLGVKSGVPIETLNFEYNIRGWVKSINKNFVNTSGSSSNWFGQDLSYDEGFQANQYNGNIAGIKWKSKSDGIARAYGYNYDPTNRLMKADFTQNNTGSWSNSVVDFSVKMGDGIDPASAYDANGNILSMMQRGLKGGASTTIDQLTYSYLQNQVSNRLQGVADAFNDPSSTLGDFKEINGSGLSDYSYDYNGNLTSDFNKGINTITYNHLNLPSTITVTGKGTISYLYDAAGNRYRKIVTDNTVTPAKVTTTDYLGAFIYQNDTLQFVSHEEGRIRAIYKSGQPVAYTNDYFIKDHLGNVRMVLTEQSDFSMYAATMETGNAINETALFSNIDETRAAKPVGFPSENAKTNQSVAKLSAAANGKKIGPSLVLRVMAGDTIQIGTKAFYKSNGPNSENNKMATAENMLADLISAFNSGAKQGGDHNVLADNNSTPFTAGFYNNDYQRLKQKEKDQVKVDRPKAYLNFVLFDDQFNLIEENSGVKQVKAEPDQLQILGQDKMTMKKSGYLYVYTSNESVQDVYFDDLAILATPGPLLEETHYYPFGLIMAGISSSALRGKAYPENRKKFNGIEHTTEFDLNTYDAFYRTLDPQIGRFWQIDPKPTGNISLYAMMDNNPISKSDPLGDSIPKAVDQRIAARIEKSLNTQMDENNQSSQDSQTKIANNNKEIEQLKNDIGSGKIAGRKDVKKANKRITKLERSTNWNINNIVEMWTRNNLLSQSLADINSLRTDENYNYTFEKPGNGSIMHTVYKREAENGIENKDVVIQGSNDGLYIHEIRHIGQSLAAGGLSFSESPNTKGRLKYASVGRRQELEVNAYQTQFSLDPLGYPATRRAFMLSDINIESLKSILGEDGNAAY</sequence>
<feature type="signal peptide" evidence="1">
    <location>
        <begin position="1"/>
        <end position="26"/>
    </location>
</feature>
<dbReference type="InterPro" id="IPR045619">
    <property type="entry name" value="DUF6443"/>
</dbReference>
<evidence type="ECO:0000256" key="1">
    <source>
        <dbReference type="SAM" id="SignalP"/>
    </source>
</evidence>
<keyword evidence="1" id="KW-0732">Signal</keyword>
<accession>A0A3E1Y7K1</accession>
<proteinExistence type="predicted"/>
<keyword evidence="4" id="KW-1185">Reference proteome</keyword>
<protein>
    <recommendedName>
        <fullName evidence="2">DUF6443 domain-containing protein</fullName>
    </recommendedName>
</protein>